<evidence type="ECO:0000313" key="2">
    <source>
        <dbReference type="Proteomes" id="UP000314294"/>
    </source>
</evidence>
<dbReference type="Proteomes" id="UP000314294">
    <property type="component" value="Unassembled WGS sequence"/>
</dbReference>
<accession>A0A4Z2EZ73</accession>
<sequence>MTAGHRSCRRLTRLGFQGVKVFALRLVEGNDDNPRIVGGGEEAGGVRGEAQLVGRAEVLGRRPVTVEYASQPPHGDRALQQMLLYTWDRDEQVARGTVMIYSGRTRPLNHERSHNLDSRRGGNKMKINPFHHI</sequence>
<reference evidence="1 2" key="1">
    <citation type="submission" date="2019-03" db="EMBL/GenBank/DDBJ databases">
        <title>First draft genome of Liparis tanakae, snailfish: a comprehensive survey of snailfish specific genes.</title>
        <authorList>
            <person name="Kim W."/>
            <person name="Song I."/>
            <person name="Jeong J.-H."/>
            <person name="Kim D."/>
            <person name="Kim S."/>
            <person name="Ryu S."/>
            <person name="Song J.Y."/>
            <person name="Lee S.K."/>
        </authorList>
    </citation>
    <scope>NUCLEOTIDE SEQUENCE [LARGE SCALE GENOMIC DNA]</scope>
    <source>
        <tissue evidence="1">Muscle</tissue>
    </source>
</reference>
<keyword evidence="2" id="KW-1185">Reference proteome</keyword>
<proteinExistence type="predicted"/>
<organism evidence="1 2">
    <name type="scientific">Liparis tanakae</name>
    <name type="common">Tanaka's snailfish</name>
    <dbReference type="NCBI Taxonomy" id="230148"/>
    <lineage>
        <taxon>Eukaryota</taxon>
        <taxon>Metazoa</taxon>
        <taxon>Chordata</taxon>
        <taxon>Craniata</taxon>
        <taxon>Vertebrata</taxon>
        <taxon>Euteleostomi</taxon>
        <taxon>Actinopterygii</taxon>
        <taxon>Neopterygii</taxon>
        <taxon>Teleostei</taxon>
        <taxon>Neoteleostei</taxon>
        <taxon>Acanthomorphata</taxon>
        <taxon>Eupercaria</taxon>
        <taxon>Perciformes</taxon>
        <taxon>Cottioidei</taxon>
        <taxon>Cottales</taxon>
        <taxon>Liparidae</taxon>
        <taxon>Liparis</taxon>
    </lineage>
</organism>
<evidence type="ECO:0000313" key="1">
    <source>
        <dbReference type="EMBL" id="TNN34266.1"/>
    </source>
</evidence>
<dbReference type="AlphaFoldDB" id="A0A4Z2EZ73"/>
<protein>
    <submittedName>
        <fullName evidence="1">Uncharacterized protein</fullName>
    </submittedName>
</protein>
<name>A0A4Z2EZ73_9TELE</name>
<dbReference type="EMBL" id="SRLO01002003">
    <property type="protein sequence ID" value="TNN34266.1"/>
    <property type="molecule type" value="Genomic_DNA"/>
</dbReference>
<gene>
    <name evidence="1" type="ORF">EYF80_055569</name>
</gene>
<comment type="caution">
    <text evidence="1">The sequence shown here is derived from an EMBL/GenBank/DDBJ whole genome shotgun (WGS) entry which is preliminary data.</text>
</comment>